<dbReference type="RefSeq" id="WP_109744462.1">
    <property type="nucleotide sequence ID" value="NZ_QGGO01000025.1"/>
</dbReference>
<reference evidence="12 13" key="1">
    <citation type="submission" date="2018-05" db="EMBL/GenBank/DDBJ databases">
        <title>Genomic Encyclopedia of Archaeal and Bacterial Type Strains, Phase II (KMG-II): from individual species to whole genera.</title>
        <authorList>
            <person name="Goeker M."/>
        </authorList>
    </citation>
    <scope>NUCLEOTIDE SEQUENCE [LARGE SCALE GENOMIC DNA]</scope>
    <source>
        <strain evidence="12 13">DSM 22214</strain>
    </source>
</reference>
<evidence type="ECO:0000256" key="2">
    <source>
        <dbReference type="ARBA" id="ARBA00022670"/>
    </source>
</evidence>
<dbReference type="AlphaFoldDB" id="A0A316DS07"/>
<feature type="signal peptide" evidence="9">
    <location>
        <begin position="1"/>
        <end position="18"/>
    </location>
</feature>
<dbReference type="PANTHER" id="PTHR47466">
    <property type="match status" value="1"/>
</dbReference>
<evidence type="ECO:0000256" key="4">
    <source>
        <dbReference type="ARBA" id="ARBA00022729"/>
    </source>
</evidence>
<dbReference type="Gene3D" id="3.40.390.10">
    <property type="entry name" value="Collagenase (Catalytic Domain)"/>
    <property type="match status" value="1"/>
</dbReference>
<dbReference type="InterPro" id="IPR024079">
    <property type="entry name" value="MetalloPept_cat_dom_sf"/>
</dbReference>
<dbReference type="Pfam" id="PF18962">
    <property type="entry name" value="Por_Secre_tail"/>
    <property type="match status" value="1"/>
</dbReference>
<feature type="domain" description="Secretion system C-terminal sorting" evidence="11">
    <location>
        <begin position="352"/>
        <end position="425"/>
    </location>
</feature>
<proteinExistence type="inferred from homology"/>
<evidence type="ECO:0000313" key="12">
    <source>
        <dbReference type="EMBL" id="PWK20242.1"/>
    </source>
</evidence>
<gene>
    <name evidence="12" type="ORF">LV89_03782</name>
</gene>
<evidence type="ECO:0000259" key="10">
    <source>
        <dbReference type="Pfam" id="PF05572"/>
    </source>
</evidence>
<dbReference type="OrthoDB" id="6278496at2"/>
<evidence type="ECO:0000256" key="1">
    <source>
        <dbReference type="ARBA" id="ARBA00008721"/>
    </source>
</evidence>
<dbReference type="InterPro" id="IPR026444">
    <property type="entry name" value="Secre_tail"/>
</dbReference>
<sequence>MKKIFVLIFLFVATFSFAQERCGFGLNEKNKAKNPVWLRQKAEFEFQLRERQKEEKNANSRIQAKVYKIPVVVHVIHNNSASVIGGANNVNISDQQINSQIQVLNDDYRRKSGTNGYNTNPVGADMEIEFVLATTDPNGNPSTGITRTYTTQQSFDLFTENQSIANLIHWNYERYLNIWVVRSNGRTIGYSAFPYDSQLQGLEATASDIAGQNIFDGVIIDYRNFGTCCGTLSQTYNLGRTTTHEVGHWLGLLHTTADEPCGNDFCDDTPQIEALNLNTTCVSVSSTCNGVKRTNMIENYMDYSPDRCMNIFTNDQKTRTRLALELSLKRKRLLASLETLAETNNLTINVEPNPSKNNSFIKTQFTGQKDVSIVVYDFLGTLIYQESFANQKSNFFSIKNDYLKSGEYIVKVLAGSEIATQKIVVQK</sequence>
<dbReference type="PANTHER" id="PTHR47466:SF1">
    <property type="entry name" value="METALLOPROTEASE MEP1 (AFU_ORTHOLOGUE AFUA_1G07730)-RELATED"/>
    <property type="match status" value="1"/>
</dbReference>
<keyword evidence="7" id="KW-0482">Metalloprotease</keyword>
<dbReference type="EMBL" id="QGGO01000025">
    <property type="protein sequence ID" value="PWK20242.1"/>
    <property type="molecule type" value="Genomic_DNA"/>
</dbReference>
<keyword evidence="5" id="KW-0378">Hydrolase</keyword>
<dbReference type="SUPFAM" id="SSF55486">
    <property type="entry name" value="Metalloproteases ('zincins'), catalytic domain"/>
    <property type="match status" value="1"/>
</dbReference>
<evidence type="ECO:0000256" key="8">
    <source>
        <dbReference type="ARBA" id="ARBA00023157"/>
    </source>
</evidence>
<evidence type="ECO:0000256" key="7">
    <source>
        <dbReference type="ARBA" id="ARBA00023049"/>
    </source>
</evidence>
<protein>
    <submittedName>
        <fullName evidence="12">Putative secreted protein (Por secretion system target)</fullName>
    </submittedName>
</protein>
<evidence type="ECO:0000259" key="11">
    <source>
        <dbReference type="Pfam" id="PF18962"/>
    </source>
</evidence>
<keyword evidence="6" id="KW-0862">Zinc</keyword>
<dbReference type="Proteomes" id="UP000245489">
    <property type="component" value="Unassembled WGS sequence"/>
</dbReference>
<evidence type="ECO:0000256" key="6">
    <source>
        <dbReference type="ARBA" id="ARBA00022833"/>
    </source>
</evidence>
<dbReference type="InterPro" id="IPR008754">
    <property type="entry name" value="Peptidase_M43"/>
</dbReference>
<organism evidence="12 13">
    <name type="scientific">Arcicella aurantiaca</name>
    <dbReference type="NCBI Taxonomy" id="591202"/>
    <lineage>
        <taxon>Bacteria</taxon>
        <taxon>Pseudomonadati</taxon>
        <taxon>Bacteroidota</taxon>
        <taxon>Cytophagia</taxon>
        <taxon>Cytophagales</taxon>
        <taxon>Flectobacillaceae</taxon>
        <taxon>Arcicella</taxon>
    </lineage>
</organism>
<keyword evidence="2" id="KW-0645">Protease</keyword>
<evidence type="ECO:0000313" key="13">
    <source>
        <dbReference type="Proteomes" id="UP000245489"/>
    </source>
</evidence>
<accession>A0A316DS07</accession>
<keyword evidence="3" id="KW-0479">Metal-binding</keyword>
<dbReference type="Pfam" id="PF05572">
    <property type="entry name" value="Peptidase_M43"/>
    <property type="match status" value="1"/>
</dbReference>
<dbReference type="GO" id="GO:0006508">
    <property type="term" value="P:proteolysis"/>
    <property type="evidence" value="ECO:0007669"/>
    <property type="project" value="UniProtKB-KW"/>
</dbReference>
<dbReference type="GO" id="GO:0008237">
    <property type="term" value="F:metallopeptidase activity"/>
    <property type="evidence" value="ECO:0007669"/>
    <property type="project" value="UniProtKB-KW"/>
</dbReference>
<comment type="caution">
    <text evidence="12">The sequence shown here is derived from an EMBL/GenBank/DDBJ whole genome shotgun (WGS) entry which is preliminary data.</text>
</comment>
<evidence type="ECO:0000256" key="5">
    <source>
        <dbReference type="ARBA" id="ARBA00022801"/>
    </source>
</evidence>
<dbReference type="GO" id="GO:0046872">
    <property type="term" value="F:metal ion binding"/>
    <property type="evidence" value="ECO:0007669"/>
    <property type="project" value="UniProtKB-KW"/>
</dbReference>
<evidence type="ECO:0000256" key="9">
    <source>
        <dbReference type="SAM" id="SignalP"/>
    </source>
</evidence>
<name>A0A316DS07_9BACT</name>
<keyword evidence="13" id="KW-1185">Reference proteome</keyword>
<evidence type="ECO:0000256" key="3">
    <source>
        <dbReference type="ARBA" id="ARBA00022723"/>
    </source>
</evidence>
<keyword evidence="8" id="KW-1015">Disulfide bond</keyword>
<feature type="chain" id="PRO_5016275222" evidence="9">
    <location>
        <begin position="19"/>
        <end position="427"/>
    </location>
</feature>
<keyword evidence="4 9" id="KW-0732">Signal</keyword>
<feature type="domain" description="Peptidase M43 pregnancy-associated plasma-A" evidence="10">
    <location>
        <begin position="169"/>
        <end position="324"/>
    </location>
</feature>
<dbReference type="CDD" id="cd04275">
    <property type="entry name" value="ZnMc_pappalysin_like"/>
    <property type="match status" value="1"/>
</dbReference>
<comment type="similarity">
    <text evidence="1">Belongs to the peptidase M43B family.</text>
</comment>
<dbReference type="NCBIfam" id="TIGR04183">
    <property type="entry name" value="Por_Secre_tail"/>
    <property type="match status" value="1"/>
</dbReference>